<protein>
    <submittedName>
        <fullName evidence="1">Uncharacterized protein</fullName>
    </submittedName>
</protein>
<dbReference type="EMBL" id="BK015561">
    <property type="protein sequence ID" value="DAE12964.1"/>
    <property type="molecule type" value="Genomic_DNA"/>
</dbReference>
<name>A0A8S5Q349_9CAUD</name>
<accession>A0A8S5Q349</accession>
<reference evidence="1" key="1">
    <citation type="journal article" date="2021" name="Proc. Natl. Acad. Sci. U.S.A.">
        <title>A Catalog of Tens of Thousands of Viruses from Human Metagenomes Reveals Hidden Associations with Chronic Diseases.</title>
        <authorList>
            <person name="Tisza M.J."/>
            <person name="Buck C.B."/>
        </authorList>
    </citation>
    <scope>NUCLEOTIDE SEQUENCE</scope>
    <source>
        <strain evidence="1">Ct2DO6</strain>
    </source>
</reference>
<evidence type="ECO:0000313" key="1">
    <source>
        <dbReference type="EMBL" id="DAE12964.1"/>
    </source>
</evidence>
<sequence length="31" mass="3859">MILYTCRYLRPQNNESHRFADNRIIEEKGKY</sequence>
<proteinExistence type="predicted"/>
<organism evidence="1">
    <name type="scientific">Myoviridae sp. ct2DO6</name>
    <dbReference type="NCBI Taxonomy" id="2825020"/>
    <lineage>
        <taxon>Viruses</taxon>
        <taxon>Duplodnaviria</taxon>
        <taxon>Heunggongvirae</taxon>
        <taxon>Uroviricota</taxon>
        <taxon>Caudoviricetes</taxon>
    </lineage>
</organism>